<feature type="compositionally biased region" description="Low complexity" evidence="5">
    <location>
        <begin position="287"/>
        <end position="312"/>
    </location>
</feature>
<protein>
    <recommendedName>
        <fullName evidence="8">Glycosyltransferase, GT2 family</fullName>
    </recommendedName>
</protein>
<evidence type="ECO:0000313" key="7">
    <source>
        <dbReference type="Proteomes" id="UP000198802"/>
    </source>
</evidence>
<comment type="pathway">
    <text evidence="1">Cell wall biogenesis; cell wall polysaccharide biosynthesis.</text>
</comment>
<reference evidence="7" key="1">
    <citation type="submission" date="2015-11" db="EMBL/GenBank/DDBJ databases">
        <authorList>
            <person name="Varghese N."/>
        </authorList>
    </citation>
    <scope>NUCLEOTIDE SEQUENCE [LARGE SCALE GENOMIC DNA]</scope>
    <source>
        <strain evidence="7">DSM 45899</strain>
    </source>
</reference>
<dbReference type="RefSeq" id="WP_091270760.1">
    <property type="nucleotide sequence ID" value="NZ_FAOZ01000001.1"/>
</dbReference>
<keyword evidence="4" id="KW-0808">Transferase</keyword>
<dbReference type="SUPFAM" id="SSF53448">
    <property type="entry name" value="Nucleotide-diphospho-sugar transferases"/>
    <property type="match status" value="1"/>
</dbReference>
<evidence type="ECO:0000256" key="3">
    <source>
        <dbReference type="ARBA" id="ARBA00022676"/>
    </source>
</evidence>
<proteinExistence type="inferred from homology"/>
<evidence type="ECO:0000256" key="5">
    <source>
        <dbReference type="SAM" id="MobiDB-lite"/>
    </source>
</evidence>
<dbReference type="Proteomes" id="UP000198802">
    <property type="component" value="Unassembled WGS sequence"/>
</dbReference>
<dbReference type="GO" id="GO:0016757">
    <property type="term" value="F:glycosyltransferase activity"/>
    <property type="evidence" value="ECO:0007669"/>
    <property type="project" value="UniProtKB-KW"/>
</dbReference>
<dbReference type="AlphaFoldDB" id="A0A0S4QE77"/>
<organism evidence="6 7">
    <name type="scientific">Parafrankia irregularis</name>
    <dbReference type="NCBI Taxonomy" id="795642"/>
    <lineage>
        <taxon>Bacteria</taxon>
        <taxon>Bacillati</taxon>
        <taxon>Actinomycetota</taxon>
        <taxon>Actinomycetes</taxon>
        <taxon>Frankiales</taxon>
        <taxon>Frankiaceae</taxon>
        <taxon>Parafrankia</taxon>
    </lineage>
</organism>
<evidence type="ECO:0000313" key="6">
    <source>
        <dbReference type="EMBL" id="CUU53812.1"/>
    </source>
</evidence>
<evidence type="ECO:0008006" key="8">
    <source>
        <dbReference type="Google" id="ProtNLM"/>
    </source>
</evidence>
<evidence type="ECO:0000256" key="1">
    <source>
        <dbReference type="ARBA" id="ARBA00004776"/>
    </source>
</evidence>
<keyword evidence="3" id="KW-0328">Glycosyltransferase</keyword>
<dbReference type="PANTHER" id="PTHR43179">
    <property type="entry name" value="RHAMNOSYLTRANSFERASE WBBL"/>
    <property type="match status" value="1"/>
</dbReference>
<comment type="similarity">
    <text evidence="2">Belongs to the glycosyltransferase 2 family.</text>
</comment>
<name>A0A0S4QE77_9ACTN</name>
<dbReference type="EMBL" id="FAOZ01000001">
    <property type="protein sequence ID" value="CUU53812.1"/>
    <property type="molecule type" value="Genomic_DNA"/>
</dbReference>
<dbReference type="Gene3D" id="3.90.550.10">
    <property type="entry name" value="Spore Coat Polysaccharide Biosynthesis Protein SpsA, Chain A"/>
    <property type="match status" value="1"/>
</dbReference>
<dbReference type="InterPro" id="IPR029044">
    <property type="entry name" value="Nucleotide-diphossugar_trans"/>
</dbReference>
<evidence type="ECO:0000256" key="2">
    <source>
        <dbReference type="ARBA" id="ARBA00006739"/>
    </source>
</evidence>
<feature type="region of interest" description="Disordered" evidence="5">
    <location>
        <begin position="273"/>
        <end position="325"/>
    </location>
</feature>
<dbReference type="PANTHER" id="PTHR43179:SF12">
    <property type="entry name" value="GALACTOFURANOSYLTRANSFERASE GLFT2"/>
    <property type="match status" value="1"/>
</dbReference>
<sequence length="325" mass="35124">MKTVAVIVHRGPTEPTLDLATRLDVSAHLDQVTVIANDRAERPAGLPASVGWLVPPRDLGRGGAFRYAVETMPAAAAYLLVENNVRIDDPTIGACLELLAGANIGIVAPTLVDDATAPTTPARPTRFLVLPRILGSAPGDRPSEANWVTGAAMFVKAECHQRIPMDGRYFLGLEDVDFCHRVRDAGWSVVISPWLAWRQGAGPVPAAAYGYYEVRNRLWYTRIRRWHGRTAAALLWTVLATLPRATVLRPPGADGSHPGRLVLHGLLDGLGPVPPSGDPRLDEPRVTRWTTWAPAPPHTADAPAARPSTSPARSRHESPLGQSER</sequence>
<evidence type="ECO:0000256" key="4">
    <source>
        <dbReference type="ARBA" id="ARBA00022679"/>
    </source>
</evidence>
<keyword evidence="7" id="KW-1185">Reference proteome</keyword>
<gene>
    <name evidence="6" type="ORF">Ga0074812_101310</name>
</gene>
<accession>A0A0S4QE77</accession>
<feature type="compositionally biased region" description="Basic and acidic residues" evidence="5">
    <location>
        <begin position="314"/>
        <end position="325"/>
    </location>
</feature>